<keyword evidence="11 13" id="KW-0030">Aminoacyl-tRNA synthetase</keyword>
<keyword evidence="16" id="KW-1185">Reference proteome</keyword>
<evidence type="ECO:0000256" key="11">
    <source>
        <dbReference type="ARBA" id="ARBA00023146"/>
    </source>
</evidence>
<dbReference type="SUPFAM" id="SSF55681">
    <property type="entry name" value="Class II aaRS and biotin synthetases"/>
    <property type="match status" value="1"/>
</dbReference>
<dbReference type="eggNOG" id="COG0016">
    <property type="taxonomic scope" value="Bacteria"/>
</dbReference>
<dbReference type="InterPro" id="IPR004529">
    <property type="entry name" value="Phe-tRNA-synth_IIc_asu"/>
</dbReference>
<organism evidence="15 16">
    <name type="scientific">Acetomicrobium mobile (strain ATCC BAA-54 / DSM 13181 / JCM 12221 / NGA)</name>
    <name type="common">Anaerobaculum mobile</name>
    <dbReference type="NCBI Taxonomy" id="891968"/>
    <lineage>
        <taxon>Bacteria</taxon>
        <taxon>Thermotogati</taxon>
        <taxon>Synergistota</taxon>
        <taxon>Synergistia</taxon>
        <taxon>Synergistales</taxon>
        <taxon>Acetomicrobiaceae</taxon>
        <taxon>Acetomicrobium</taxon>
    </lineage>
</organism>
<dbReference type="InterPro" id="IPR006195">
    <property type="entry name" value="aa-tRNA-synth_II"/>
</dbReference>
<dbReference type="InterPro" id="IPR045864">
    <property type="entry name" value="aa-tRNA-synth_II/BPL/LPL"/>
</dbReference>
<evidence type="ECO:0000313" key="16">
    <source>
        <dbReference type="Proteomes" id="UP000006061"/>
    </source>
</evidence>
<dbReference type="Pfam" id="PF01409">
    <property type="entry name" value="tRNA-synt_2d"/>
    <property type="match status" value="1"/>
</dbReference>
<dbReference type="PATRIC" id="fig|891968.3.peg.891"/>
<dbReference type="SUPFAM" id="SSF46589">
    <property type="entry name" value="tRNA-binding arm"/>
    <property type="match status" value="1"/>
</dbReference>
<dbReference type="Gene3D" id="3.30.930.10">
    <property type="entry name" value="Bira Bifunctional Protein, Domain 2"/>
    <property type="match status" value="1"/>
</dbReference>
<keyword evidence="8 13" id="KW-0067">ATP-binding</keyword>
<protein>
    <recommendedName>
        <fullName evidence="13">Phenylalanine--tRNA ligase alpha subunit</fullName>
        <ecNumber evidence="13">6.1.1.20</ecNumber>
    </recommendedName>
    <alternativeName>
        <fullName evidence="13">Phenylalanyl-tRNA synthetase alpha subunit</fullName>
        <shortName evidence="13">PheRS</shortName>
    </alternativeName>
</protein>
<dbReference type="GO" id="GO:0005737">
    <property type="term" value="C:cytoplasm"/>
    <property type="evidence" value="ECO:0007669"/>
    <property type="project" value="UniProtKB-SubCell"/>
</dbReference>
<dbReference type="InterPro" id="IPR004188">
    <property type="entry name" value="Phe-tRNA_ligase_II_N"/>
</dbReference>
<dbReference type="PROSITE" id="PS50862">
    <property type="entry name" value="AA_TRNA_LIGASE_II"/>
    <property type="match status" value="1"/>
</dbReference>
<keyword evidence="5 13" id="KW-0436">Ligase</keyword>
<evidence type="ECO:0000256" key="1">
    <source>
        <dbReference type="ARBA" id="ARBA00004496"/>
    </source>
</evidence>
<keyword evidence="10 13" id="KW-0648">Protein biosynthesis</keyword>
<sequence length="346" mass="38906">MKLESDAILEIKEAFMKELEKAENIEALNELRVRYLGRRGTVTQMLKSLGTLPEDERPKMGKAINDLKNDIEDMIKKRQQELIDLEESSLERLDAIDVTQPPKGRPWGGFHPVVEVMHELIDIFLGLGFSVALGPEVEDDFHNFEALNIPPHHPARDMQDTFYLEGSELLLRTHTSPVQVRSMLKYGAPLRIVCPGKVYRRDSDPTHSPMFHQLEGLLVDTDVSVSDLKGCMIHFIDKVFGRPLKSRFRASYFPFTEPSLEMDIECIACSGKDPSCRICKGTGWLEVCGMGMVHPNVLRAGGIDPEIYNGFAWGLGIDRVAMLKYGLNDLRMLFSGDIAFLTGGVV</sequence>
<dbReference type="GO" id="GO:0000287">
    <property type="term" value="F:magnesium ion binding"/>
    <property type="evidence" value="ECO:0007669"/>
    <property type="project" value="UniProtKB-UniRule"/>
</dbReference>
<evidence type="ECO:0000256" key="2">
    <source>
        <dbReference type="ARBA" id="ARBA00010207"/>
    </source>
</evidence>
<dbReference type="GO" id="GO:0005524">
    <property type="term" value="F:ATP binding"/>
    <property type="evidence" value="ECO:0007669"/>
    <property type="project" value="UniProtKB-UniRule"/>
</dbReference>
<evidence type="ECO:0000259" key="14">
    <source>
        <dbReference type="PROSITE" id="PS50862"/>
    </source>
</evidence>
<dbReference type="GO" id="GO:0004826">
    <property type="term" value="F:phenylalanine-tRNA ligase activity"/>
    <property type="evidence" value="ECO:0007669"/>
    <property type="project" value="UniProtKB-UniRule"/>
</dbReference>
<evidence type="ECO:0000256" key="3">
    <source>
        <dbReference type="ARBA" id="ARBA00011209"/>
    </source>
</evidence>
<evidence type="ECO:0000256" key="8">
    <source>
        <dbReference type="ARBA" id="ARBA00022840"/>
    </source>
</evidence>
<evidence type="ECO:0000256" key="12">
    <source>
        <dbReference type="ARBA" id="ARBA00049255"/>
    </source>
</evidence>
<evidence type="ECO:0000313" key="15">
    <source>
        <dbReference type="EMBL" id="AFM21542.1"/>
    </source>
</evidence>
<reference evidence="16" key="1">
    <citation type="journal article" date="2013" name="Stand. Genomic Sci.">
        <title>Complete genome sequence of the moderate thermophile Anaerobaculum mobile type strain (NGA(T)).</title>
        <authorList>
            <person name="Mavromatis K."/>
            <person name="Stackebrandt E."/>
            <person name="Held B."/>
            <person name="Lapidus A."/>
            <person name="Nolan M."/>
            <person name="Lucas S."/>
            <person name="Hammon N."/>
            <person name="Deshpande S."/>
            <person name="Cheng J.F."/>
            <person name="Tapia R."/>
            <person name="Goodwin L.A."/>
            <person name="Pitluck S."/>
            <person name="Liolios K."/>
            <person name="Pagani I."/>
            <person name="Ivanova N."/>
            <person name="Mikhailova N."/>
            <person name="Huntemann M."/>
            <person name="Pati A."/>
            <person name="Chen A."/>
            <person name="Palaniappan K."/>
            <person name="Land M."/>
            <person name="Rohde M."/>
            <person name="Spring S."/>
            <person name="Goker M."/>
            <person name="Woyke T."/>
            <person name="Detter J.C."/>
            <person name="Bristow J."/>
            <person name="Eisen J.A."/>
            <person name="Markowitz V."/>
            <person name="Hugenholtz P."/>
            <person name="Klenk H.P."/>
            <person name="Kyrpides N.C."/>
        </authorList>
    </citation>
    <scope>NUCLEOTIDE SEQUENCE</scope>
    <source>
        <strain evidence="16">ATCC BAA-54 / DSM 13181 / NGA</strain>
    </source>
</reference>
<evidence type="ECO:0000256" key="6">
    <source>
        <dbReference type="ARBA" id="ARBA00022723"/>
    </source>
</evidence>
<name>I4BW85_ACEMN</name>
<dbReference type="PANTHER" id="PTHR11538">
    <property type="entry name" value="PHENYLALANYL-TRNA SYNTHETASE"/>
    <property type="match status" value="1"/>
</dbReference>
<dbReference type="CDD" id="cd00496">
    <property type="entry name" value="PheRS_alpha_core"/>
    <property type="match status" value="1"/>
</dbReference>
<comment type="subunit">
    <text evidence="3 13">Tetramer of two alpha and two beta subunits.</text>
</comment>
<keyword evidence="6 13" id="KW-0479">Metal-binding</keyword>
<dbReference type="HAMAP" id="MF_00281">
    <property type="entry name" value="Phe_tRNA_synth_alpha1"/>
    <property type="match status" value="1"/>
</dbReference>
<evidence type="ECO:0000256" key="13">
    <source>
        <dbReference type="HAMAP-Rule" id="MF_00281"/>
    </source>
</evidence>
<dbReference type="GO" id="GO:0000049">
    <property type="term" value="F:tRNA binding"/>
    <property type="evidence" value="ECO:0007669"/>
    <property type="project" value="InterPro"/>
</dbReference>
<evidence type="ECO:0000256" key="5">
    <source>
        <dbReference type="ARBA" id="ARBA00022598"/>
    </source>
</evidence>
<keyword evidence="4 13" id="KW-0963">Cytoplasm</keyword>
<evidence type="ECO:0000256" key="10">
    <source>
        <dbReference type="ARBA" id="ARBA00022917"/>
    </source>
</evidence>
<comment type="subcellular location">
    <subcellularLocation>
        <location evidence="1 13">Cytoplasm</location>
    </subcellularLocation>
</comment>
<dbReference type="InterPro" id="IPR022911">
    <property type="entry name" value="Phe_tRNA_ligase_alpha1_bac"/>
</dbReference>
<dbReference type="InterPro" id="IPR010978">
    <property type="entry name" value="tRNA-bd_arm"/>
</dbReference>
<dbReference type="EMBL" id="CP003198">
    <property type="protein sequence ID" value="AFM21542.1"/>
    <property type="molecule type" value="Genomic_DNA"/>
</dbReference>
<dbReference type="Pfam" id="PF02912">
    <property type="entry name" value="Phe_tRNA-synt_N"/>
    <property type="match status" value="1"/>
</dbReference>
<dbReference type="EC" id="6.1.1.20" evidence="13"/>
<gene>
    <name evidence="13" type="primary">pheS</name>
    <name evidence="15" type="ordered locus">Anamo_0907</name>
</gene>
<feature type="binding site" evidence="13">
    <location>
        <position position="257"/>
    </location>
    <ligand>
        <name>Mg(2+)</name>
        <dbReference type="ChEBI" id="CHEBI:18420"/>
        <note>shared with beta subunit</note>
    </ligand>
</feature>
<dbReference type="AlphaFoldDB" id="I4BW85"/>
<evidence type="ECO:0000256" key="4">
    <source>
        <dbReference type="ARBA" id="ARBA00022490"/>
    </source>
</evidence>
<dbReference type="FunFam" id="3.30.930.10:FF:000003">
    <property type="entry name" value="Phenylalanine--tRNA ligase alpha subunit"/>
    <property type="match status" value="1"/>
</dbReference>
<dbReference type="NCBIfam" id="TIGR00468">
    <property type="entry name" value="pheS"/>
    <property type="match status" value="1"/>
</dbReference>
<evidence type="ECO:0000256" key="7">
    <source>
        <dbReference type="ARBA" id="ARBA00022741"/>
    </source>
</evidence>
<keyword evidence="9 13" id="KW-0460">Magnesium</keyword>
<dbReference type="HOGENOM" id="CLU_025086_0_1_0"/>
<comment type="catalytic activity">
    <reaction evidence="12 13">
        <text>tRNA(Phe) + L-phenylalanine + ATP = L-phenylalanyl-tRNA(Phe) + AMP + diphosphate + H(+)</text>
        <dbReference type="Rhea" id="RHEA:19413"/>
        <dbReference type="Rhea" id="RHEA-COMP:9668"/>
        <dbReference type="Rhea" id="RHEA-COMP:9699"/>
        <dbReference type="ChEBI" id="CHEBI:15378"/>
        <dbReference type="ChEBI" id="CHEBI:30616"/>
        <dbReference type="ChEBI" id="CHEBI:33019"/>
        <dbReference type="ChEBI" id="CHEBI:58095"/>
        <dbReference type="ChEBI" id="CHEBI:78442"/>
        <dbReference type="ChEBI" id="CHEBI:78531"/>
        <dbReference type="ChEBI" id="CHEBI:456215"/>
        <dbReference type="EC" id="6.1.1.20"/>
    </reaction>
</comment>
<comment type="similarity">
    <text evidence="2 13">Belongs to the class-II aminoacyl-tRNA synthetase family. Phe-tRNA synthetase alpha subunit type 1 subfamily.</text>
</comment>
<dbReference type="Proteomes" id="UP000006061">
    <property type="component" value="Chromosome"/>
</dbReference>
<dbReference type="GO" id="GO:0006432">
    <property type="term" value="P:phenylalanyl-tRNA aminoacylation"/>
    <property type="evidence" value="ECO:0007669"/>
    <property type="project" value="UniProtKB-UniRule"/>
</dbReference>
<accession>I4BW85</accession>
<keyword evidence="7 13" id="KW-0547">Nucleotide-binding</keyword>
<evidence type="ECO:0000256" key="9">
    <source>
        <dbReference type="ARBA" id="ARBA00022842"/>
    </source>
</evidence>
<dbReference type="STRING" id="891968.Anamo_0907"/>
<dbReference type="InterPro" id="IPR002319">
    <property type="entry name" value="Phenylalanyl-tRNA_Synthase"/>
</dbReference>
<dbReference type="KEGG" id="amo:Anamo_0907"/>
<proteinExistence type="inferred from homology"/>
<comment type="cofactor">
    <cofactor evidence="13">
        <name>Mg(2+)</name>
        <dbReference type="ChEBI" id="CHEBI:18420"/>
    </cofactor>
    <text evidence="13">Binds 2 magnesium ions per tetramer.</text>
</comment>
<feature type="domain" description="Aminoacyl-transfer RNA synthetases class-II family profile" evidence="14">
    <location>
        <begin position="115"/>
        <end position="335"/>
    </location>
</feature>
<dbReference type="PANTHER" id="PTHR11538:SF41">
    <property type="entry name" value="PHENYLALANINE--TRNA LIGASE, MITOCHONDRIAL"/>
    <property type="match status" value="1"/>
</dbReference>